<evidence type="ECO:0000256" key="1">
    <source>
        <dbReference type="ARBA" id="ARBA00023002"/>
    </source>
</evidence>
<dbReference type="SUPFAM" id="SSF53323">
    <property type="entry name" value="Pyruvate-ferredoxin oxidoreductase, PFOR, domain III"/>
    <property type="match status" value="1"/>
</dbReference>
<proteinExistence type="predicted"/>
<gene>
    <name evidence="2" type="ORF">S03H2_69432</name>
</gene>
<dbReference type="AlphaFoldDB" id="X1JTG6"/>
<reference evidence="2" key="1">
    <citation type="journal article" date="2014" name="Front. Microbiol.">
        <title>High frequency of phylogenetically diverse reductive dehalogenase-homologous genes in deep subseafloor sedimentary metagenomes.</title>
        <authorList>
            <person name="Kawai M."/>
            <person name="Futagami T."/>
            <person name="Toyoda A."/>
            <person name="Takaki Y."/>
            <person name="Nishi S."/>
            <person name="Hori S."/>
            <person name="Arai W."/>
            <person name="Tsubouchi T."/>
            <person name="Morono Y."/>
            <person name="Uchiyama I."/>
            <person name="Ito T."/>
            <person name="Fujiyama A."/>
            <person name="Inagaki F."/>
            <person name="Takami H."/>
        </authorList>
    </citation>
    <scope>NUCLEOTIDE SEQUENCE</scope>
    <source>
        <strain evidence="2">Expedition CK06-06</strain>
    </source>
</reference>
<dbReference type="EMBL" id="BARU01045873">
    <property type="protein sequence ID" value="GAH97377.1"/>
    <property type="molecule type" value="Genomic_DNA"/>
</dbReference>
<dbReference type="InterPro" id="IPR002869">
    <property type="entry name" value="Pyrv_flavodox_OxRed_cen"/>
</dbReference>
<organism evidence="2">
    <name type="scientific">marine sediment metagenome</name>
    <dbReference type="NCBI Taxonomy" id="412755"/>
    <lineage>
        <taxon>unclassified sequences</taxon>
        <taxon>metagenomes</taxon>
        <taxon>ecological metagenomes</taxon>
    </lineage>
</organism>
<keyword evidence="1" id="KW-0560">Oxidoreductase</keyword>
<feature type="non-terminal residue" evidence="2">
    <location>
        <position position="1"/>
    </location>
</feature>
<name>X1JTG6_9ZZZZ</name>
<comment type="caution">
    <text evidence="2">The sequence shown here is derived from an EMBL/GenBank/DDBJ whole genome shotgun (WGS) entry which is preliminary data.</text>
</comment>
<dbReference type="GO" id="GO:0016491">
    <property type="term" value="F:oxidoreductase activity"/>
    <property type="evidence" value="ECO:0007669"/>
    <property type="project" value="UniProtKB-KW"/>
</dbReference>
<evidence type="ECO:0000313" key="2">
    <source>
        <dbReference type="EMBL" id="GAH97377.1"/>
    </source>
</evidence>
<dbReference type="Gene3D" id="3.40.920.10">
    <property type="entry name" value="Pyruvate-ferredoxin oxidoreductase, PFOR, domain III"/>
    <property type="match status" value="1"/>
</dbReference>
<protein>
    <submittedName>
        <fullName evidence="2">Uncharacterized protein</fullName>
    </submittedName>
</protein>
<sequence>KTTNVISIEALRSAITEQLAPKIRDVNLKALETALNYCKEQGSNR</sequence>
<accession>X1JTG6</accession>